<evidence type="ECO:0000313" key="2">
    <source>
        <dbReference type="EMBL" id="MCO1654181.1"/>
    </source>
</evidence>
<dbReference type="GO" id="GO:0003677">
    <property type="term" value="F:DNA binding"/>
    <property type="evidence" value="ECO:0007669"/>
    <property type="project" value="UniProtKB-KW"/>
</dbReference>
<dbReference type="EMBL" id="JAGSOV010000009">
    <property type="protein sequence ID" value="MCO1654181.1"/>
    <property type="molecule type" value="Genomic_DNA"/>
</dbReference>
<accession>A0ABT0ZTW5</accession>
<comment type="caution">
    <text evidence="2">The sequence shown here is derived from an EMBL/GenBank/DDBJ whole genome shotgun (WGS) entry which is preliminary data.</text>
</comment>
<protein>
    <submittedName>
        <fullName evidence="2">MerR family DNA-binding transcriptional regulator</fullName>
    </submittedName>
</protein>
<dbReference type="InterPro" id="IPR009061">
    <property type="entry name" value="DNA-bd_dom_put_sf"/>
</dbReference>
<dbReference type="Gene3D" id="1.10.1660.10">
    <property type="match status" value="1"/>
</dbReference>
<dbReference type="InterPro" id="IPR000551">
    <property type="entry name" value="MerR-type_HTH_dom"/>
</dbReference>
<dbReference type="Pfam" id="PF00376">
    <property type="entry name" value="MerR"/>
    <property type="match status" value="1"/>
</dbReference>
<sequence>MPEGQGCGTGPSCTGELARALGITARTLQRYRREGLITPASETVSGRARWVEEDVREQIRKARQDYRPPQRDKDGAE</sequence>
<keyword evidence="2" id="KW-0238">DNA-binding</keyword>
<evidence type="ECO:0000313" key="3">
    <source>
        <dbReference type="Proteomes" id="UP001165283"/>
    </source>
</evidence>
<organism evidence="2 3">
    <name type="scientific">Pseudonocardia humida</name>
    <dbReference type="NCBI Taxonomy" id="2800819"/>
    <lineage>
        <taxon>Bacteria</taxon>
        <taxon>Bacillati</taxon>
        <taxon>Actinomycetota</taxon>
        <taxon>Actinomycetes</taxon>
        <taxon>Pseudonocardiales</taxon>
        <taxon>Pseudonocardiaceae</taxon>
        <taxon>Pseudonocardia</taxon>
    </lineage>
</organism>
<keyword evidence="3" id="KW-1185">Reference proteome</keyword>
<dbReference type="Proteomes" id="UP001165283">
    <property type="component" value="Unassembled WGS sequence"/>
</dbReference>
<proteinExistence type="predicted"/>
<feature type="domain" description="HTH merR-type" evidence="1">
    <location>
        <begin position="14"/>
        <end position="49"/>
    </location>
</feature>
<name>A0ABT0ZTW5_9PSEU</name>
<gene>
    <name evidence="2" type="ORF">KDL28_03845</name>
</gene>
<evidence type="ECO:0000259" key="1">
    <source>
        <dbReference type="Pfam" id="PF00376"/>
    </source>
</evidence>
<reference evidence="2" key="1">
    <citation type="submission" date="2021-04" db="EMBL/GenBank/DDBJ databases">
        <title>Pseudonocardia sp. nov., isolated from sandy soil of mangrove forest.</title>
        <authorList>
            <person name="Zan Z."/>
            <person name="Huang R."/>
            <person name="Liu W."/>
        </authorList>
    </citation>
    <scope>NUCLEOTIDE SEQUENCE</scope>
    <source>
        <strain evidence="2">S2-4</strain>
    </source>
</reference>
<dbReference type="SUPFAM" id="SSF46955">
    <property type="entry name" value="Putative DNA-binding domain"/>
    <property type="match status" value="1"/>
</dbReference>